<organism evidence="3 4">
    <name type="scientific">Miscanthus lutarioriparius</name>
    <dbReference type="NCBI Taxonomy" id="422564"/>
    <lineage>
        <taxon>Eukaryota</taxon>
        <taxon>Viridiplantae</taxon>
        <taxon>Streptophyta</taxon>
        <taxon>Embryophyta</taxon>
        <taxon>Tracheophyta</taxon>
        <taxon>Spermatophyta</taxon>
        <taxon>Magnoliopsida</taxon>
        <taxon>Liliopsida</taxon>
        <taxon>Poales</taxon>
        <taxon>Poaceae</taxon>
        <taxon>PACMAD clade</taxon>
        <taxon>Panicoideae</taxon>
        <taxon>Andropogonodae</taxon>
        <taxon>Andropogoneae</taxon>
        <taxon>Saccharinae</taxon>
        <taxon>Miscanthus</taxon>
    </lineage>
</organism>
<gene>
    <name evidence="3" type="ORF">NCGR_LOCUS50628</name>
</gene>
<evidence type="ECO:0000313" key="3">
    <source>
        <dbReference type="EMBL" id="CAD6267323.1"/>
    </source>
</evidence>
<feature type="region of interest" description="Disordered" evidence="1">
    <location>
        <begin position="1"/>
        <end position="61"/>
    </location>
</feature>
<protein>
    <recommendedName>
        <fullName evidence="2">DUF6598 domain-containing protein</fullName>
    </recommendedName>
</protein>
<feature type="domain" description="DUF6598" evidence="2">
    <location>
        <begin position="148"/>
        <end position="378"/>
    </location>
</feature>
<keyword evidence="4" id="KW-1185">Reference proteome</keyword>
<dbReference type="PANTHER" id="PTHR33065:SF185">
    <property type="entry name" value="DUF6598 DOMAIN-CONTAINING PROTEIN"/>
    <property type="match status" value="1"/>
</dbReference>
<dbReference type="AlphaFoldDB" id="A0A811RBE3"/>
<reference evidence="3" key="1">
    <citation type="submission" date="2020-10" db="EMBL/GenBank/DDBJ databases">
        <authorList>
            <person name="Han B."/>
            <person name="Lu T."/>
            <person name="Zhao Q."/>
            <person name="Huang X."/>
            <person name="Zhao Y."/>
        </authorList>
    </citation>
    <scope>NUCLEOTIDE SEQUENCE</scope>
</reference>
<dbReference type="EMBL" id="CAJGYO010000014">
    <property type="protein sequence ID" value="CAD6267323.1"/>
    <property type="molecule type" value="Genomic_DNA"/>
</dbReference>
<evidence type="ECO:0000256" key="1">
    <source>
        <dbReference type="SAM" id="MobiDB-lite"/>
    </source>
</evidence>
<dbReference type="InterPro" id="IPR046533">
    <property type="entry name" value="DUF6598"/>
</dbReference>
<evidence type="ECO:0000313" key="4">
    <source>
        <dbReference type="Proteomes" id="UP000604825"/>
    </source>
</evidence>
<dbReference type="Proteomes" id="UP000604825">
    <property type="component" value="Unassembled WGS sequence"/>
</dbReference>
<dbReference type="OrthoDB" id="586414at2759"/>
<dbReference type="PANTHER" id="PTHR33065">
    <property type="entry name" value="OS07G0486400 PROTEIN"/>
    <property type="match status" value="1"/>
</dbReference>
<proteinExistence type="predicted"/>
<comment type="caution">
    <text evidence="3">The sequence shown here is derived from an EMBL/GenBank/DDBJ whole genome shotgun (WGS) entry which is preliminary data.</text>
</comment>
<sequence length="399" mass="44736">MESEIKPMATEGGGLTATPVAERGRKRSPSPLTLSDDEDLSDPTHGYGEWLLSDSDEDEDQEDKGIYRPFMIDDIPRPSCDHKQQTDVLHKNPETKVRGPLPIRLFPAFKSGKHIFGSEYNLADKSQISLDSVGDCPNECWCYPMGVLQFVDIKIAGYRHTHPGQVKIYGFIAAREPENPLRNYVYCREIENCESVPVKQKTESVGVSIRTGSCKCRQRLYICYTYLSSEFNVGVARLSPTGPARVISMITRSFIEFEIHARNKDETNVDDDLIIEGCTEIDNFFESKSFIDYRRFYGERCALDIKYIVMINAVEALVEVTALRLDTIPGGVNMKLYAKTSGFNDVIPLFQGIAPEPGGGMMRFAVGVERHNRLDLCVGGLGAMMLPYADPVLAMRFLL</sequence>
<dbReference type="Pfam" id="PF20241">
    <property type="entry name" value="DUF6598"/>
    <property type="match status" value="1"/>
</dbReference>
<accession>A0A811RBE3</accession>
<evidence type="ECO:0000259" key="2">
    <source>
        <dbReference type="Pfam" id="PF20241"/>
    </source>
</evidence>
<name>A0A811RBE3_9POAL</name>